<dbReference type="Proteomes" id="UP001215280">
    <property type="component" value="Unassembled WGS sequence"/>
</dbReference>
<gene>
    <name evidence="2" type="ORF">DFH07DRAFT_1028248</name>
</gene>
<sequence>MWAIAQAFSPIKLAQQLILPAFGPLPTPLLHGDSGSTRKAHRKSYKPPPLCSNFQRFRKRAQASAARASSPYSASSSVSSSSASSLASGDFVYPDADTRATDNEDAFFRMEFTRLRLLGHAHGGPQAGEWAALQYPGTAQRLQRQLPRDRASLAAPPTHAPTATYQRAFVVKKWRALKTDVDTLYGNRAQRANAAPPLATPSPSFFVQRWHARRKCIEARAYDKQALARVHAYYRWQTYERDWAAALAGADAPRLLFAHVPWPCTPAPAAPRDITPRAVHAFFAHAAELDAVRPDAVPRLRQEMQRFRAETVRAQILPRVVPHQRAAVEAAAELVLGILVAAHADIMETNKHR</sequence>
<comment type="caution">
    <text evidence="2">The sequence shown here is derived from an EMBL/GenBank/DDBJ whole genome shotgun (WGS) entry which is preliminary data.</text>
</comment>
<dbReference type="AlphaFoldDB" id="A0AAD7J1X3"/>
<accession>A0AAD7J1X3</accession>
<dbReference type="EMBL" id="JARJLG010000064">
    <property type="protein sequence ID" value="KAJ7755321.1"/>
    <property type="molecule type" value="Genomic_DNA"/>
</dbReference>
<protein>
    <submittedName>
        <fullName evidence="2">Uncharacterized protein</fullName>
    </submittedName>
</protein>
<reference evidence="2" key="1">
    <citation type="submission" date="2023-03" db="EMBL/GenBank/DDBJ databases">
        <title>Massive genome expansion in bonnet fungi (Mycena s.s.) driven by repeated elements and novel gene families across ecological guilds.</title>
        <authorList>
            <consortium name="Lawrence Berkeley National Laboratory"/>
            <person name="Harder C.B."/>
            <person name="Miyauchi S."/>
            <person name="Viragh M."/>
            <person name="Kuo A."/>
            <person name="Thoen E."/>
            <person name="Andreopoulos B."/>
            <person name="Lu D."/>
            <person name="Skrede I."/>
            <person name="Drula E."/>
            <person name="Henrissat B."/>
            <person name="Morin E."/>
            <person name="Kohler A."/>
            <person name="Barry K."/>
            <person name="LaButti K."/>
            <person name="Morin E."/>
            <person name="Salamov A."/>
            <person name="Lipzen A."/>
            <person name="Mereny Z."/>
            <person name="Hegedus B."/>
            <person name="Baldrian P."/>
            <person name="Stursova M."/>
            <person name="Weitz H."/>
            <person name="Taylor A."/>
            <person name="Grigoriev I.V."/>
            <person name="Nagy L.G."/>
            <person name="Martin F."/>
            <person name="Kauserud H."/>
        </authorList>
    </citation>
    <scope>NUCLEOTIDE SEQUENCE</scope>
    <source>
        <strain evidence="2">CBHHK188m</strain>
    </source>
</reference>
<proteinExistence type="predicted"/>
<feature type="region of interest" description="Disordered" evidence="1">
    <location>
        <begin position="68"/>
        <end position="87"/>
    </location>
</feature>
<organism evidence="2 3">
    <name type="scientific">Mycena maculata</name>
    <dbReference type="NCBI Taxonomy" id="230809"/>
    <lineage>
        <taxon>Eukaryota</taxon>
        <taxon>Fungi</taxon>
        <taxon>Dikarya</taxon>
        <taxon>Basidiomycota</taxon>
        <taxon>Agaricomycotina</taxon>
        <taxon>Agaricomycetes</taxon>
        <taxon>Agaricomycetidae</taxon>
        <taxon>Agaricales</taxon>
        <taxon>Marasmiineae</taxon>
        <taxon>Mycenaceae</taxon>
        <taxon>Mycena</taxon>
    </lineage>
</organism>
<name>A0AAD7J1X3_9AGAR</name>
<evidence type="ECO:0000256" key="1">
    <source>
        <dbReference type="SAM" id="MobiDB-lite"/>
    </source>
</evidence>
<evidence type="ECO:0000313" key="2">
    <source>
        <dbReference type="EMBL" id="KAJ7755321.1"/>
    </source>
</evidence>
<keyword evidence="3" id="KW-1185">Reference proteome</keyword>
<evidence type="ECO:0000313" key="3">
    <source>
        <dbReference type="Proteomes" id="UP001215280"/>
    </source>
</evidence>